<dbReference type="KEGG" id="blac:94353042"/>
<sequence>MATVDVLSKSYILLTPTAALESNCNARTEPASDLLARKWAAAVKRKASMEVMNAYERESENDTDRDSSQNTIHRSSELLIDETTSPVEHFISRSSSDTLESDHDKEDDEDDQDNDNHTIPTYVCEIHDPKPILIAEHIPCHRVDILPCDSTNGYTETILFRYTISIGRVQQTFECLPSKALDIYSKLIADKQCTGPLRCIEMHCLQAGILGSLRRFCTSPSQISEEVRNVLELISDVDAVLLHPVYRKLVGATEGSRLCREIQRLLDSHKNTLDTGGTCMCDTYFKSLQRYGEFYLTLARTSINQYRQSTVASETLMRSRGVLSYYTDTIYTIDKREFRPMRGLKQCTVYGFGRRKLFEIVRVSRKLWSIRHVEYGEIYTLVVKKYAGGVHHMVAVRRMVPDVKNGGLRQENVCYVKKFKGQQYRCILNSEVISQGKVTMSISIQKPQSPPGDPHFHYMTMSEVSGPSRASICSSTLSVPSKHCKHLQRLNVSGGSDVVTYIALAVSYDILACTLSYWRERKY</sequence>
<proteinExistence type="predicted"/>
<reference evidence="2 3" key="1">
    <citation type="journal article" date="2021" name="Genome Biol.">
        <title>AFLAP: assembly-free linkage analysis pipeline using k-mers from genome sequencing data.</title>
        <authorList>
            <person name="Fletcher K."/>
            <person name="Zhang L."/>
            <person name="Gil J."/>
            <person name="Han R."/>
            <person name="Cavanaugh K."/>
            <person name="Michelmore R."/>
        </authorList>
    </citation>
    <scope>NUCLEOTIDE SEQUENCE [LARGE SCALE GENOMIC DNA]</scope>
    <source>
        <strain evidence="2 3">SF5</strain>
    </source>
</reference>
<dbReference type="EMBL" id="SHOA02000001">
    <property type="protein sequence ID" value="TDH70974.1"/>
    <property type="molecule type" value="Genomic_DNA"/>
</dbReference>
<gene>
    <name evidence="2" type="ORF">CCR75_009330</name>
</gene>
<feature type="compositionally biased region" description="Basic and acidic residues" evidence="1">
    <location>
        <begin position="56"/>
        <end position="67"/>
    </location>
</feature>
<evidence type="ECO:0000313" key="2">
    <source>
        <dbReference type="EMBL" id="TDH70974.1"/>
    </source>
</evidence>
<accession>A0A976FR01</accession>
<dbReference type="RefSeq" id="XP_067820473.1">
    <property type="nucleotide sequence ID" value="XM_067967371.1"/>
</dbReference>
<dbReference type="OrthoDB" id="107005at2759"/>
<feature type="region of interest" description="Disordered" evidence="1">
    <location>
        <begin position="56"/>
        <end position="79"/>
    </location>
</feature>
<protein>
    <submittedName>
        <fullName evidence="2">Uncharacterized protein</fullName>
    </submittedName>
</protein>
<feature type="region of interest" description="Disordered" evidence="1">
    <location>
        <begin position="91"/>
        <end position="119"/>
    </location>
</feature>
<dbReference type="Proteomes" id="UP000294530">
    <property type="component" value="Unassembled WGS sequence"/>
</dbReference>
<evidence type="ECO:0000256" key="1">
    <source>
        <dbReference type="SAM" id="MobiDB-lite"/>
    </source>
</evidence>
<organism evidence="2 3">
    <name type="scientific">Bremia lactucae</name>
    <name type="common">Lettuce downy mildew</name>
    <dbReference type="NCBI Taxonomy" id="4779"/>
    <lineage>
        <taxon>Eukaryota</taxon>
        <taxon>Sar</taxon>
        <taxon>Stramenopiles</taxon>
        <taxon>Oomycota</taxon>
        <taxon>Peronosporomycetes</taxon>
        <taxon>Peronosporales</taxon>
        <taxon>Peronosporaceae</taxon>
        <taxon>Bremia</taxon>
    </lineage>
</organism>
<evidence type="ECO:0000313" key="3">
    <source>
        <dbReference type="Proteomes" id="UP000294530"/>
    </source>
</evidence>
<comment type="caution">
    <text evidence="2">The sequence shown here is derived from an EMBL/GenBank/DDBJ whole genome shotgun (WGS) entry which is preliminary data.</text>
</comment>
<name>A0A976FR01_BRELC</name>
<dbReference type="GeneID" id="94353042"/>
<keyword evidence="3" id="KW-1185">Reference proteome</keyword>
<dbReference type="AlphaFoldDB" id="A0A976FR01"/>